<dbReference type="AlphaFoldDB" id="A0A7W9W9Y3"/>
<feature type="domain" description="Amidase" evidence="1">
    <location>
        <begin position="144"/>
        <end position="500"/>
    </location>
</feature>
<dbReference type="GO" id="GO:0050567">
    <property type="term" value="F:glutaminyl-tRNA synthase (glutamine-hydrolyzing) activity"/>
    <property type="evidence" value="ECO:0007669"/>
    <property type="project" value="TreeGrafter"/>
</dbReference>
<dbReference type="RefSeq" id="WP_221290402.1">
    <property type="nucleotide sequence ID" value="NZ_JACHGW010000008.1"/>
</dbReference>
<accession>A0A7W9W9Y3</accession>
<dbReference type="SUPFAM" id="SSF75304">
    <property type="entry name" value="Amidase signature (AS) enzymes"/>
    <property type="match status" value="1"/>
</dbReference>
<keyword evidence="2" id="KW-0808">Transferase</keyword>
<organism evidence="2 3">
    <name type="scientific">Armatimonas rosea</name>
    <dbReference type="NCBI Taxonomy" id="685828"/>
    <lineage>
        <taxon>Bacteria</taxon>
        <taxon>Bacillati</taxon>
        <taxon>Armatimonadota</taxon>
        <taxon>Armatimonadia</taxon>
        <taxon>Armatimonadales</taxon>
        <taxon>Armatimonadaceae</taxon>
        <taxon>Armatimonas</taxon>
    </lineage>
</organism>
<dbReference type="Gene3D" id="3.90.1300.10">
    <property type="entry name" value="Amidase signature (AS) domain"/>
    <property type="match status" value="1"/>
</dbReference>
<dbReference type="InterPro" id="IPR000120">
    <property type="entry name" value="Amidase"/>
</dbReference>
<evidence type="ECO:0000313" key="3">
    <source>
        <dbReference type="Proteomes" id="UP000520814"/>
    </source>
</evidence>
<dbReference type="EMBL" id="JACHGW010000008">
    <property type="protein sequence ID" value="MBB6053791.1"/>
    <property type="molecule type" value="Genomic_DNA"/>
</dbReference>
<dbReference type="PANTHER" id="PTHR11895">
    <property type="entry name" value="TRANSAMIDASE"/>
    <property type="match status" value="1"/>
</dbReference>
<comment type="caution">
    <text evidence="2">The sequence shown here is derived from an EMBL/GenBank/DDBJ whole genome shotgun (WGS) entry which is preliminary data.</text>
</comment>
<keyword evidence="3" id="KW-1185">Reference proteome</keyword>
<dbReference type="InterPro" id="IPR036928">
    <property type="entry name" value="AS_sf"/>
</dbReference>
<proteinExistence type="predicted"/>
<dbReference type="Pfam" id="PF01425">
    <property type="entry name" value="Amidase"/>
    <property type="match status" value="1"/>
</dbReference>
<dbReference type="GO" id="GO:0016740">
    <property type="term" value="F:transferase activity"/>
    <property type="evidence" value="ECO:0007669"/>
    <property type="project" value="UniProtKB-KW"/>
</dbReference>
<evidence type="ECO:0000313" key="2">
    <source>
        <dbReference type="EMBL" id="MBB6053791.1"/>
    </source>
</evidence>
<dbReference type="PROSITE" id="PS51318">
    <property type="entry name" value="TAT"/>
    <property type="match status" value="1"/>
</dbReference>
<gene>
    <name evidence="2" type="ORF">HNQ39_005633</name>
</gene>
<name>A0A7W9W9Y3_ARMRO</name>
<evidence type="ECO:0000259" key="1">
    <source>
        <dbReference type="Pfam" id="PF01425"/>
    </source>
</evidence>
<reference evidence="2 3" key="1">
    <citation type="submission" date="2020-08" db="EMBL/GenBank/DDBJ databases">
        <title>Genomic Encyclopedia of Type Strains, Phase IV (KMG-IV): sequencing the most valuable type-strain genomes for metagenomic binning, comparative biology and taxonomic classification.</title>
        <authorList>
            <person name="Goeker M."/>
        </authorList>
    </citation>
    <scope>NUCLEOTIDE SEQUENCE [LARGE SCALE GENOMIC DNA]</scope>
    <source>
        <strain evidence="2 3">DSM 23562</strain>
    </source>
</reference>
<dbReference type="InterPro" id="IPR023631">
    <property type="entry name" value="Amidase_dom"/>
</dbReference>
<dbReference type="Proteomes" id="UP000520814">
    <property type="component" value="Unassembled WGS sequence"/>
</dbReference>
<dbReference type="PANTHER" id="PTHR11895:SF73">
    <property type="entry name" value="AMIDASE FAMILY PROTEIN"/>
    <property type="match status" value="1"/>
</dbReference>
<dbReference type="InterPro" id="IPR006311">
    <property type="entry name" value="TAT_signal"/>
</dbReference>
<sequence>MKKISRREMVTGAAVAAVGALAGEAEAQETAKSEKLTTGELAAADRLIGRETTEAERAQLLTGMPGFQQSLKAVRTSALIGQLPPAFHFNPVIAGVTLPTGKSEVKLSKAKTPKFEGDLKSLAFASVATLTRLLVTKKLTSVQLTEMYLERLRTYGPRLLCVVSLLEDTAREQAEQADKEIAAGKWRGPLHGIPYGLKDLFFVKGTRTTFGAPPYKNQTLEGLEATVATRLRDAGAVLCAKFSMGELAMGDVWFGGITRNPWDVTRGSSGSSAGSASAVAAGLVGFAIGTETYGSIVSPSRECGATGLRPTFGRVSRHGAMALSWTMDKIGPICRSVEDCALVFAAIHGPDGHDDSVLENIPFSWRPESKLSALRVGFDEAGFERASGAQKEVLTVLRGLGVVPKPVKLPKLDPAYGAIPGLTIHAEGAAAFAELAASGGLRELVQQGNNAWPNTFREGALVPAADYLQAQRVRRRLQQEMVAALSAVDVYVTPAGSAPSITYTNLTGHPTLLTRCGKSERGLPISIEFTGNLFREEAILRLAFAYEQATEWHTQWPAVENLPVEPPALKR</sequence>
<protein>
    <submittedName>
        <fullName evidence="2">Asp-tRNA(Asn)/Glu-tRNA(Gln) amidotransferase A subunit family amidase</fullName>
    </submittedName>
</protein>